<evidence type="ECO:0000313" key="3">
    <source>
        <dbReference type="EMBL" id="KAH6669638.1"/>
    </source>
</evidence>
<feature type="domain" description="DUF7907" evidence="2">
    <location>
        <begin position="31"/>
        <end position="197"/>
    </location>
</feature>
<reference evidence="3" key="1">
    <citation type="journal article" date="2021" name="Nat. Commun.">
        <title>Genetic determinants of endophytism in the Arabidopsis root mycobiome.</title>
        <authorList>
            <person name="Mesny F."/>
            <person name="Miyauchi S."/>
            <person name="Thiergart T."/>
            <person name="Pickel B."/>
            <person name="Atanasova L."/>
            <person name="Karlsson M."/>
            <person name="Huettel B."/>
            <person name="Barry K.W."/>
            <person name="Haridas S."/>
            <person name="Chen C."/>
            <person name="Bauer D."/>
            <person name="Andreopoulos W."/>
            <person name="Pangilinan J."/>
            <person name="LaButti K."/>
            <person name="Riley R."/>
            <person name="Lipzen A."/>
            <person name="Clum A."/>
            <person name="Drula E."/>
            <person name="Henrissat B."/>
            <person name="Kohler A."/>
            <person name="Grigoriev I.V."/>
            <person name="Martin F.M."/>
            <person name="Hacquard S."/>
        </authorList>
    </citation>
    <scope>NUCLEOTIDE SEQUENCE</scope>
    <source>
        <strain evidence="3">MPI-SDFR-AT-0117</strain>
    </source>
</reference>
<feature type="chain" id="PRO_5040153298" description="DUF7907 domain-containing protein" evidence="1">
    <location>
        <begin position="19"/>
        <end position="227"/>
    </location>
</feature>
<sequence length="227" mass="24387">MQIRAAFIYSGLASLAAAYPIQPPKQCSHQSKGFTLEVRPKDFGNKLVKPGESVTSLHIGAGRAIAGVSDKNPRIWYLNGTDDSLHGKTYSFLTDGGSPSFPSGFSIGPSEDHLSNVTINAGDGTEFTFATASKQPTAFDITLALGVYAVCEVAIPYYRGKSFKVLKYINPPVEEQDDLPKFEIPEGCVQVILLPQCAGLPELPENAIASHEHAVTVGCDKDVESRQ</sequence>
<gene>
    <name evidence="3" type="ORF">F5X68DRAFT_236331</name>
</gene>
<dbReference type="OrthoDB" id="3518533at2759"/>
<proteinExistence type="predicted"/>
<dbReference type="Proteomes" id="UP000770015">
    <property type="component" value="Unassembled WGS sequence"/>
</dbReference>
<dbReference type="Pfam" id="PF25484">
    <property type="entry name" value="DUF7907"/>
    <property type="match status" value="1"/>
</dbReference>
<evidence type="ECO:0000313" key="4">
    <source>
        <dbReference type="Proteomes" id="UP000770015"/>
    </source>
</evidence>
<organism evidence="3 4">
    <name type="scientific">Plectosphaerella plurivora</name>
    <dbReference type="NCBI Taxonomy" id="936078"/>
    <lineage>
        <taxon>Eukaryota</taxon>
        <taxon>Fungi</taxon>
        <taxon>Dikarya</taxon>
        <taxon>Ascomycota</taxon>
        <taxon>Pezizomycotina</taxon>
        <taxon>Sordariomycetes</taxon>
        <taxon>Hypocreomycetidae</taxon>
        <taxon>Glomerellales</taxon>
        <taxon>Plectosphaerellaceae</taxon>
        <taxon>Plectosphaerella</taxon>
    </lineage>
</organism>
<protein>
    <recommendedName>
        <fullName evidence="2">DUF7907 domain-containing protein</fullName>
    </recommendedName>
</protein>
<name>A0A9P9A6B2_9PEZI</name>
<dbReference type="AlphaFoldDB" id="A0A9P9A6B2"/>
<evidence type="ECO:0000259" key="2">
    <source>
        <dbReference type="Pfam" id="PF25484"/>
    </source>
</evidence>
<evidence type="ECO:0000256" key="1">
    <source>
        <dbReference type="SAM" id="SignalP"/>
    </source>
</evidence>
<feature type="signal peptide" evidence="1">
    <location>
        <begin position="1"/>
        <end position="18"/>
    </location>
</feature>
<dbReference type="EMBL" id="JAGSXJ010000031">
    <property type="protein sequence ID" value="KAH6669638.1"/>
    <property type="molecule type" value="Genomic_DNA"/>
</dbReference>
<keyword evidence="4" id="KW-1185">Reference proteome</keyword>
<dbReference type="InterPro" id="IPR057229">
    <property type="entry name" value="DUF7907"/>
</dbReference>
<accession>A0A9P9A6B2</accession>
<keyword evidence="1" id="KW-0732">Signal</keyword>
<comment type="caution">
    <text evidence="3">The sequence shown here is derived from an EMBL/GenBank/DDBJ whole genome shotgun (WGS) entry which is preliminary data.</text>
</comment>